<dbReference type="GO" id="GO:0015658">
    <property type="term" value="F:branched-chain amino acid transmembrane transporter activity"/>
    <property type="evidence" value="ECO:0007669"/>
    <property type="project" value="InterPro"/>
</dbReference>
<feature type="transmembrane region" description="Helical" evidence="6">
    <location>
        <begin position="64"/>
        <end position="82"/>
    </location>
</feature>
<dbReference type="PANTHER" id="PTHR30482:SF17">
    <property type="entry name" value="ABC TRANSPORTER ATP-BINDING PROTEIN"/>
    <property type="match status" value="1"/>
</dbReference>
<keyword evidence="3 6" id="KW-0812">Transmembrane</keyword>
<feature type="transmembrane region" description="Helical" evidence="6">
    <location>
        <begin position="248"/>
        <end position="272"/>
    </location>
</feature>
<evidence type="ECO:0000256" key="5">
    <source>
        <dbReference type="ARBA" id="ARBA00023136"/>
    </source>
</evidence>
<feature type="transmembrane region" description="Helical" evidence="6">
    <location>
        <begin position="284"/>
        <end position="306"/>
    </location>
</feature>
<dbReference type="Pfam" id="PF02653">
    <property type="entry name" value="BPD_transp_2"/>
    <property type="match status" value="1"/>
</dbReference>
<evidence type="ECO:0000313" key="7">
    <source>
        <dbReference type="EMBL" id="RUM96604.1"/>
    </source>
</evidence>
<evidence type="ECO:0000313" key="8">
    <source>
        <dbReference type="Proteomes" id="UP000281647"/>
    </source>
</evidence>
<comment type="caution">
    <text evidence="7">The sequence shown here is derived from an EMBL/GenBank/DDBJ whole genome shotgun (WGS) entry which is preliminary data.</text>
</comment>
<dbReference type="InterPro" id="IPR043428">
    <property type="entry name" value="LivM-like"/>
</dbReference>
<dbReference type="InterPro" id="IPR001851">
    <property type="entry name" value="ABC_transp_permease"/>
</dbReference>
<evidence type="ECO:0000256" key="3">
    <source>
        <dbReference type="ARBA" id="ARBA00022692"/>
    </source>
</evidence>
<evidence type="ECO:0000256" key="6">
    <source>
        <dbReference type="SAM" id="Phobius"/>
    </source>
</evidence>
<sequence>MMRSATALALRSPLSFLALLAVIFGLLPLLVSSYQTSVANEILIFALLAMSIDVLAGYAGRTSLGHGAIFGISTYVVIYWTTLMGGSPWVGCILGIAAATLTAAVFALLAVRVSGVYFLLLTLALGMIVWGVCLRWTSVTGGENGIRGAGRPDVIADPIAFYYMTLATVLFFTLVIWRFVHSPFGLTLRGIRDSESRMRSLGYGTATHMFLAFTITGLFAGVAGALYALFNDFVSPSTVQLAQSVEGLLMAIIGGVGTLFGSFIGAAAIILLENFVSQYTARWPMVLGLMFICTMIFAPQGVLGALRKLMGWKQ</sequence>
<feature type="transmembrane region" description="Helical" evidence="6">
    <location>
        <begin position="159"/>
        <end position="180"/>
    </location>
</feature>
<accession>A0A432V326</accession>
<keyword evidence="2" id="KW-1003">Cell membrane</keyword>
<dbReference type="EMBL" id="RKST01000017">
    <property type="protein sequence ID" value="RUM96604.1"/>
    <property type="molecule type" value="Genomic_DNA"/>
</dbReference>
<reference evidence="7 8" key="1">
    <citation type="submission" date="2018-11" db="EMBL/GenBank/DDBJ databases">
        <title>Pseudaminobacter arsenicus sp. nov., an arsenic-resistant bacterium isolated from arsenic-rich aquifers.</title>
        <authorList>
            <person name="Mu Y."/>
        </authorList>
    </citation>
    <scope>NUCLEOTIDE SEQUENCE [LARGE SCALE GENOMIC DNA]</scope>
    <source>
        <strain evidence="7 8">CB3</strain>
    </source>
</reference>
<organism evidence="7 8">
    <name type="scientific">Borborobacter arsenicus</name>
    <dbReference type="NCBI Taxonomy" id="1851146"/>
    <lineage>
        <taxon>Bacteria</taxon>
        <taxon>Pseudomonadati</taxon>
        <taxon>Pseudomonadota</taxon>
        <taxon>Alphaproteobacteria</taxon>
        <taxon>Hyphomicrobiales</taxon>
        <taxon>Phyllobacteriaceae</taxon>
        <taxon>Borborobacter</taxon>
    </lineage>
</organism>
<feature type="transmembrane region" description="Helical" evidence="6">
    <location>
        <begin position="42"/>
        <end position="59"/>
    </location>
</feature>
<gene>
    <name evidence="7" type="ORF">EET67_16580</name>
</gene>
<evidence type="ECO:0000256" key="1">
    <source>
        <dbReference type="ARBA" id="ARBA00004651"/>
    </source>
</evidence>
<protein>
    <submittedName>
        <fullName evidence="7">Branched-chain amino acid ABC transporter permease</fullName>
    </submittedName>
</protein>
<keyword evidence="5 6" id="KW-0472">Membrane</keyword>
<evidence type="ECO:0000256" key="4">
    <source>
        <dbReference type="ARBA" id="ARBA00022989"/>
    </source>
</evidence>
<evidence type="ECO:0000256" key="2">
    <source>
        <dbReference type="ARBA" id="ARBA00022475"/>
    </source>
</evidence>
<proteinExistence type="predicted"/>
<feature type="transmembrane region" description="Helical" evidence="6">
    <location>
        <begin position="116"/>
        <end position="139"/>
    </location>
</feature>
<dbReference type="Proteomes" id="UP000281647">
    <property type="component" value="Unassembled WGS sequence"/>
</dbReference>
<dbReference type="GO" id="GO:0005886">
    <property type="term" value="C:plasma membrane"/>
    <property type="evidence" value="ECO:0007669"/>
    <property type="project" value="UniProtKB-SubCell"/>
</dbReference>
<feature type="transmembrane region" description="Helical" evidence="6">
    <location>
        <begin position="88"/>
        <end position="109"/>
    </location>
</feature>
<comment type="subcellular location">
    <subcellularLocation>
        <location evidence="1">Cell membrane</location>
        <topology evidence="1">Multi-pass membrane protein</topology>
    </subcellularLocation>
</comment>
<keyword evidence="8" id="KW-1185">Reference proteome</keyword>
<dbReference type="CDD" id="cd06581">
    <property type="entry name" value="TM_PBP1_LivM_like"/>
    <property type="match status" value="1"/>
</dbReference>
<dbReference type="AlphaFoldDB" id="A0A432V326"/>
<dbReference type="PANTHER" id="PTHR30482">
    <property type="entry name" value="HIGH-AFFINITY BRANCHED-CHAIN AMINO ACID TRANSPORT SYSTEM PERMEASE"/>
    <property type="match status" value="1"/>
</dbReference>
<dbReference type="RefSeq" id="WP_128627658.1">
    <property type="nucleotide sequence ID" value="NZ_RKST01000017.1"/>
</dbReference>
<keyword evidence="4 6" id="KW-1133">Transmembrane helix</keyword>
<dbReference type="OrthoDB" id="9804361at2"/>
<name>A0A432V326_9HYPH</name>
<feature type="transmembrane region" description="Helical" evidence="6">
    <location>
        <begin position="201"/>
        <end position="228"/>
    </location>
</feature>